<dbReference type="InterPro" id="IPR001647">
    <property type="entry name" value="HTH_TetR"/>
</dbReference>
<name>A0A7Z0BTZ2_9SPHN</name>
<dbReference type="PRINTS" id="PR00455">
    <property type="entry name" value="HTHTETR"/>
</dbReference>
<dbReference type="GO" id="GO:0003700">
    <property type="term" value="F:DNA-binding transcription factor activity"/>
    <property type="evidence" value="ECO:0007669"/>
    <property type="project" value="TreeGrafter"/>
</dbReference>
<keyword evidence="3" id="KW-0804">Transcription</keyword>
<dbReference type="RefSeq" id="WP_179405745.1">
    <property type="nucleotide sequence ID" value="NZ_BMGF01000001.1"/>
</dbReference>
<comment type="caution">
    <text evidence="6">The sequence shown here is derived from an EMBL/GenBank/DDBJ whole genome shotgun (WGS) entry which is preliminary data.</text>
</comment>
<accession>A0A7Z0BTZ2</accession>
<sequence length="223" mass="25573">MKPFDHSSAVLAKEFPLFVSKEGLPWQQRKSSLTREAILESAIDVLFDGGYAALSTNEVARRARLSRGAMHHHFASRTELVLSLTEYVFYKRMRYFLDDYLSQVRESDEGDWLAIAEELHWQSVKGREYTAYLHLAVAARSDSELAAVFDPAQRHFQEIWHREMRKAFSNWGERADKLRIASEFAEAVHIGTLLKLPATESHERSAALRAMLLKTLRDLYGSG</sequence>
<keyword evidence="7" id="KW-1185">Reference proteome</keyword>
<evidence type="ECO:0000313" key="7">
    <source>
        <dbReference type="Proteomes" id="UP000522081"/>
    </source>
</evidence>
<feature type="domain" description="HTH tetR-type" evidence="5">
    <location>
        <begin position="32"/>
        <end position="92"/>
    </location>
</feature>
<protein>
    <submittedName>
        <fullName evidence="6">AcrR family transcriptional regulator</fullName>
    </submittedName>
</protein>
<dbReference type="AlphaFoldDB" id="A0A7Z0BTZ2"/>
<organism evidence="6 7">
    <name type="scientific">Novosphingobium marinum</name>
    <dbReference type="NCBI Taxonomy" id="1514948"/>
    <lineage>
        <taxon>Bacteria</taxon>
        <taxon>Pseudomonadati</taxon>
        <taxon>Pseudomonadota</taxon>
        <taxon>Alphaproteobacteria</taxon>
        <taxon>Sphingomonadales</taxon>
        <taxon>Sphingomonadaceae</taxon>
        <taxon>Novosphingobium</taxon>
    </lineage>
</organism>
<dbReference type="InterPro" id="IPR009057">
    <property type="entry name" value="Homeodomain-like_sf"/>
</dbReference>
<evidence type="ECO:0000313" key="6">
    <source>
        <dbReference type="EMBL" id="NYH93770.1"/>
    </source>
</evidence>
<keyword evidence="1" id="KW-0805">Transcription regulation</keyword>
<evidence type="ECO:0000256" key="4">
    <source>
        <dbReference type="PROSITE-ProRule" id="PRU00335"/>
    </source>
</evidence>
<reference evidence="6 7" key="1">
    <citation type="submission" date="2020-07" db="EMBL/GenBank/DDBJ databases">
        <title>Genomic Encyclopedia of Type Strains, Phase IV (KMG-IV): sequencing the most valuable type-strain genomes for metagenomic binning, comparative biology and taxonomic classification.</title>
        <authorList>
            <person name="Goeker M."/>
        </authorList>
    </citation>
    <scope>NUCLEOTIDE SEQUENCE [LARGE SCALE GENOMIC DNA]</scope>
    <source>
        <strain evidence="6 7">DSM 29043</strain>
    </source>
</reference>
<dbReference type="Gene3D" id="1.10.357.10">
    <property type="entry name" value="Tetracycline Repressor, domain 2"/>
    <property type="match status" value="1"/>
</dbReference>
<evidence type="ECO:0000256" key="3">
    <source>
        <dbReference type="ARBA" id="ARBA00023163"/>
    </source>
</evidence>
<gene>
    <name evidence="6" type="ORF">FHS75_000075</name>
</gene>
<dbReference type="Proteomes" id="UP000522081">
    <property type="component" value="Unassembled WGS sequence"/>
</dbReference>
<feature type="DNA-binding region" description="H-T-H motif" evidence="4">
    <location>
        <begin position="55"/>
        <end position="74"/>
    </location>
</feature>
<evidence type="ECO:0000256" key="1">
    <source>
        <dbReference type="ARBA" id="ARBA00023015"/>
    </source>
</evidence>
<dbReference type="InterPro" id="IPR050109">
    <property type="entry name" value="HTH-type_TetR-like_transc_reg"/>
</dbReference>
<dbReference type="GO" id="GO:0000976">
    <property type="term" value="F:transcription cis-regulatory region binding"/>
    <property type="evidence" value="ECO:0007669"/>
    <property type="project" value="TreeGrafter"/>
</dbReference>
<dbReference type="Pfam" id="PF00440">
    <property type="entry name" value="TetR_N"/>
    <property type="match status" value="1"/>
</dbReference>
<dbReference type="SUPFAM" id="SSF46689">
    <property type="entry name" value="Homeodomain-like"/>
    <property type="match status" value="1"/>
</dbReference>
<proteinExistence type="predicted"/>
<keyword evidence="2 4" id="KW-0238">DNA-binding</keyword>
<evidence type="ECO:0000259" key="5">
    <source>
        <dbReference type="PROSITE" id="PS50977"/>
    </source>
</evidence>
<dbReference type="PROSITE" id="PS50977">
    <property type="entry name" value="HTH_TETR_2"/>
    <property type="match status" value="1"/>
</dbReference>
<dbReference type="PANTHER" id="PTHR30055">
    <property type="entry name" value="HTH-TYPE TRANSCRIPTIONAL REGULATOR RUTR"/>
    <property type="match status" value="1"/>
</dbReference>
<dbReference type="PANTHER" id="PTHR30055:SF234">
    <property type="entry name" value="HTH-TYPE TRANSCRIPTIONAL REGULATOR BETI"/>
    <property type="match status" value="1"/>
</dbReference>
<dbReference type="EMBL" id="JACBZF010000001">
    <property type="protein sequence ID" value="NYH93770.1"/>
    <property type="molecule type" value="Genomic_DNA"/>
</dbReference>
<evidence type="ECO:0000256" key="2">
    <source>
        <dbReference type="ARBA" id="ARBA00023125"/>
    </source>
</evidence>